<gene>
    <name evidence="1" type="ORF">D6D85_01265</name>
</gene>
<comment type="caution">
    <text evidence="1">The sequence shown here is derived from an EMBL/GenBank/DDBJ whole genome shotgun (WGS) entry which is preliminary data.</text>
</comment>
<dbReference type="Proteomes" id="UP000277582">
    <property type="component" value="Unassembled WGS sequence"/>
</dbReference>
<organism evidence="1 2">
    <name type="scientific">Candidatus Methanodesulfokora washburnensis</name>
    <dbReference type="NCBI Taxonomy" id="2478471"/>
    <lineage>
        <taxon>Archaea</taxon>
        <taxon>Thermoproteota</taxon>
        <taxon>Candidatus Korarchaeia</taxon>
        <taxon>Candidatus Korarchaeia incertae sedis</taxon>
        <taxon>Candidatus Methanodesulfokora</taxon>
    </lineage>
</organism>
<sequence length="206" mass="24088">MEKEMGWIFRDREWLIKNFIVNFVGSDSVLTTHVCERGTPRFVGFTLDEYTPIIGLVQDCLDGRLFINIKKIWRKGEGAYRLKQFLKYHNAEAIYHVKKKEKIPIDKIDEHILEGMSYYEAHAFCGWDTILLADGKRVFIFVAKLLAPVERVKEKKTVVFFNDVNNTNPISGTFLLDKNEFYSYRIDLDEKDDSLHVMIVKEGVQV</sequence>
<keyword evidence="2" id="KW-1185">Reference proteome</keyword>
<evidence type="ECO:0000313" key="2">
    <source>
        <dbReference type="Proteomes" id="UP000277582"/>
    </source>
</evidence>
<protein>
    <submittedName>
        <fullName evidence="1">Uncharacterized protein</fullName>
    </submittedName>
</protein>
<name>A0A3R9QJY0_9CREN</name>
<dbReference type="EMBL" id="RCOS01000021">
    <property type="protein sequence ID" value="RSN78342.1"/>
    <property type="molecule type" value="Genomic_DNA"/>
</dbReference>
<dbReference type="RefSeq" id="WP_125670246.1">
    <property type="nucleotide sequence ID" value="NZ_RCOS01000021.1"/>
</dbReference>
<proteinExistence type="predicted"/>
<dbReference type="AlphaFoldDB" id="A0A3R9QJY0"/>
<reference evidence="1 2" key="1">
    <citation type="submission" date="2018-10" db="EMBL/GenBank/DDBJ databases">
        <title>Co-occurring genomic capacity for anaerobic methane metabolism and dissimilatory sulfite reduction discovered in the Korarchaeota.</title>
        <authorList>
            <person name="Mckay L.J."/>
            <person name="Dlakic M."/>
            <person name="Fields M.W."/>
            <person name="Delmont T.O."/>
            <person name="Eren A.M."/>
            <person name="Jay Z.J."/>
            <person name="Klingelsmith K.B."/>
            <person name="Rusch D.B."/>
            <person name="Inskeep W.P."/>
        </authorList>
    </citation>
    <scope>NUCLEOTIDE SEQUENCE [LARGE SCALE GENOMIC DNA]</scope>
    <source>
        <strain evidence="1 2">MDKW</strain>
    </source>
</reference>
<evidence type="ECO:0000313" key="1">
    <source>
        <dbReference type="EMBL" id="RSN78342.1"/>
    </source>
</evidence>
<accession>A0A3R9QJY0</accession>